<evidence type="ECO:0000256" key="6">
    <source>
        <dbReference type="SAM" id="MobiDB-lite"/>
    </source>
</evidence>
<evidence type="ECO:0000256" key="2">
    <source>
        <dbReference type="ARBA" id="ARBA00022695"/>
    </source>
</evidence>
<evidence type="ECO:0000313" key="9">
    <source>
        <dbReference type="Proteomes" id="UP001529510"/>
    </source>
</evidence>
<dbReference type="AlphaFoldDB" id="A0ABD0MQU8"/>
<keyword evidence="1" id="KW-0808">Transferase</keyword>
<keyword evidence="9" id="KW-1185">Reference proteome</keyword>
<proteinExistence type="predicted"/>
<reference evidence="8 9" key="1">
    <citation type="submission" date="2024-05" db="EMBL/GenBank/DDBJ databases">
        <title>Genome sequencing and assembly of Indian major carp, Cirrhinus mrigala (Hamilton, 1822).</title>
        <authorList>
            <person name="Mohindra V."/>
            <person name="Chowdhury L.M."/>
            <person name="Lal K."/>
            <person name="Jena J.K."/>
        </authorList>
    </citation>
    <scope>NUCLEOTIDE SEQUENCE [LARGE SCALE GENOMIC DNA]</scope>
    <source>
        <strain evidence="8">CM1030</strain>
        <tissue evidence="8">Blood</tissue>
    </source>
</reference>
<evidence type="ECO:0000256" key="3">
    <source>
        <dbReference type="ARBA" id="ARBA00022722"/>
    </source>
</evidence>
<accession>A0ABD0MQU8</accession>
<organism evidence="8 9">
    <name type="scientific">Cirrhinus mrigala</name>
    <name type="common">Mrigala</name>
    <dbReference type="NCBI Taxonomy" id="683832"/>
    <lineage>
        <taxon>Eukaryota</taxon>
        <taxon>Metazoa</taxon>
        <taxon>Chordata</taxon>
        <taxon>Craniata</taxon>
        <taxon>Vertebrata</taxon>
        <taxon>Euteleostomi</taxon>
        <taxon>Actinopterygii</taxon>
        <taxon>Neopterygii</taxon>
        <taxon>Teleostei</taxon>
        <taxon>Ostariophysi</taxon>
        <taxon>Cypriniformes</taxon>
        <taxon>Cyprinidae</taxon>
        <taxon>Labeoninae</taxon>
        <taxon>Labeonini</taxon>
        <taxon>Cirrhinus</taxon>
    </lineage>
</organism>
<dbReference type="EMBL" id="JAMKFB020000260">
    <property type="protein sequence ID" value="KAL0150966.1"/>
    <property type="molecule type" value="Genomic_DNA"/>
</dbReference>
<feature type="compositionally biased region" description="Basic and acidic residues" evidence="6">
    <location>
        <begin position="92"/>
        <end position="105"/>
    </location>
</feature>
<dbReference type="GO" id="GO:0016779">
    <property type="term" value="F:nucleotidyltransferase activity"/>
    <property type="evidence" value="ECO:0007669"/>
    <property type="project" value="UniProtKB-KW"/>
</dbReference>
<keyword evidence="5" id="KW-0378">Hydrolase</keyword>
<evidence type="ECO:0000259" key="7">
    <source>
        <dbReference type="Pfam" id="PF18697"/>
    </source>
</evidence>
<comment type="caution">
    <text evidence="8">The sequence shown here is derived from an EMBL/GenBank/DDBJ whole genome shotgun (WGS) entry which is preliminary data.</text>
</comment>
<feature type="region of interest" description="Disordered" evidence="6">
    <location>
        <begin position="91"/>
        <end position="115"/>
    </location>
</feature>
<keyword evidence="4" id="KW-0255">Endonuclease</keyword>
<protein>
    <recommendedName>
        <fullName evidence="7">Murine leukemia virus integrase C-terminal domain-containing protein</fullName>
    </recommendedName>
</protein>
<keyword evidence="3" id="KW-0540">Nuclease</keyword>
<sequence length="178" mass="20865">MSYRMQANRNTHLTPHEMLTGRPMPVPYCRGPYKGPPLEQLQMELRDGVSSRSRKWNEPRREGPYKVVRATPTAVQVEGRTTWYHLNHCTRVPKERTEKERNSRENDEEEPETQDEIHKELTFSCQINRRGKRISLTTYLKTIICLVHLTMQGNLTSLQLTFQPLNNSDNDVNITELM</sequence>
<gene>
    <name evidence="8" type="ORF">M9458_053693</name>
</gene>
<dbReference type="Pfam" id="PF18697">
    <property type="entry name" value="MLVIN_C"/>
    <property type="match status" value="1"/>
</dbReference>
<feature type="domain" description="Murine leukemia virus integrase C-terminal" evidence="7">
    <location>
        <begin position="55"/>
        <end position="90"/>
    </location>
</feature>
<feature type="non-terminal residue" evidence="8">
    <location>
        <position position="178"/>
    </location>
</feature>
<evidence type="ECO:0000313" key="8">
    <source>
        <dbReference type="EMBL" id="KAL0150966.1"/>
    </source>
</evidence>
<evidence type="ECO:0000256" key="5">
    <source>
        <dbReference type="ARBA" id="ARBA00022801"/>
    </source>
</evidence>
<keyword evidence="2" id="KW-0548">Nucleotidyltransferase</keyword>
<dbReference type="Gene3D" id="2.30.30.850">
    <property type="match status" value="1"/>
</dbReference>
<evidence type="ECO:0000256" key="1">
    <source>
        <dbReference type="ARBA" id="ARBA00022679"/>
    </source>
</evidence>
<dbReference type="GO" id="GO:0016787">
    <property type="term" value="F:hydrolase activity"/>
    <property type="evidence" value="ECO:0007669"/>
    <property type="project" value="UniProtKB-KW"/>
</dbReference>
<dbReference type="Proteomes" id="UP001529510">
    <property type="component" value="Unassembled WGS sequence"/>
</dbReference>
<name>A0ABD0MQU8_CIRMR</name>
<dbReference type="InterPro" id="IPR040643">
    <property type="entry name" value="MLVIN_C"/>
</dbReference>
<evidence type="ECO:0000256" key="4">
    <source>
        <dbReference type="ARBA" id="ARBA00022759"/>
    </source>
</evidence>
<dbReference type="GO" id="GO:0004519">
    <property type="term" value="F:endonuclease activity"/>
    <property type="evidence" value="ECO:0007669"/>
    <property type="project" value="UniProtKB-KW"/>
</dbReference>